<reference evidence="2 3" key="1">
    <citation type="submission" date="2021-03" db="EMBL/GenBank/DDBJ databases">
        <title>Sequencing the genomes of 1000 actinobacteria strains.</title>
        <authorList>
            <person name="Klenk H.-P."/>
        </authorList>
    </citation>
    <scope>NUCLEOTIDE SEQUENCE [LARGE SCALE GENOMIC DNA]</scope>
    <source>
        <strain evidence="2 3">DSM 41480</strain>
    </source>
</reference>
<dbReference type="GeneID" id="91569035"/>
<evidence type="ECO:0008006" key="4">
    <source>
        <dbReference type="Google" id="ProtNLM"/>
    </source>
</evidence>
<evidence type="ECO:0000256" key="1">
    <source>
        <dbReference type="SAM" id="SignalP"/>
    </source>
</evidence>
<dbReference type="Proteomes" id="UP001519291">
    <property type="component" value="Unassembled WGS sequence"/>
</dbReference>
<name>A0ABS4Y1R1_9ACTN</name>
<comment type="caution">
    <text evidence="2">The sequence shown here is derived from an EMBL/GenBank/DDBJ whole genome shotgun (WGS) entry which is preliminary data.</text>
</comment>
<organism evidence="2 3">
    <name type="scientific">Streptomyces syringium</name>
    <dbReference type="NCBI Taxonomy" id="76729"/>
    <lineage>
        <taxon>Bacteria</taxon>
        <taxon>Bacillati</taxon>
        <taxon>Actinomycetota</taxon>
        <taxon>Actinomycetes</taxon>
        <taxon>Kitasatosporales</taxon>
        <taxon>Streptomycetaceae</taxon>
        <taxon>Streptomyces</taxon>
    </lineage>
</organism>
<keyword evidence="1" id="KW-0732">Signal</keyword>
<dbReference type="RefSeq" id="WP_242626015.1">
    <property type="nucleotide sequence ID" value="NZ_JAGIOH010000001.1"/>
</dbReference>
<keyword evidence="3" id="KW-1185">Reference proteome</keyword>
<gene>
    <name evidence="2" type="ORF">JO379_002175</name>
</gene>
<protein>
    <recommendedName>
        <fullName evidence="4">Peptidase inhibitor family I36</fullName>
    </recommendedName>
</protein>
<evidence type="ECO:0000313" key="3">
    <source>
        <dbReference type="Proteomes" id="UP001519291"/>
    </source>
</evidence>
<accession>A0ABS4Y1R1</accession>
<sequence>MRTIRTAALAMSFAALAGTWTATSAQAAPAPSPARTARVATGDCAAGQLCLWQKTGFRGGRATSELADIDIESCVTLPAGSSAASLVNRTGRPVTTYQSATCGETGEFATYPSGSWVPESPYQVRAYKVWES</sequence>
<evidence type="ECO:0000313" key="2">
    <source>
        <dbReference type="EMBL" id="MBP2402706.1"/>
    </source>
</evidence>
<dbReference type="Pfam" id="PF03995">
    <property type="entry name" value="Inhibitor_I36"/>
    <property type="match status" value="1"/>
</dbReference>
<proteinExistence type="predicted"/>
<feature type="chain" id="PRO_5046778433" description="Peptidase inhibitor family I36" evidence="1">
    <location>
        <begin position="28"/>
        <end position="132"/>
    </location>
</feature>
<dbReference type="EMBL" id="JAGIOH010000001">
    <property type="protein sequence ID" value="MBP2402706.1"/>
    <property type="molecule type" value="Genomic_DNA"/>
</dbReference>
<feature type="signal peptide" evidence="1">
    <location>
        <begin position="1"/>
        <end position="27"/>
    </location>
</feature>